<dbReference type="OrthoDB" id="9926425at2"/>
<dbReference type="HOGENOM" id="CLU_1694544_0_0_11"/>
<organism evidence="2 3">
    <name type="scientific">Streptomyces himastatinicus ATCC 53653</name>
    <dbReference type="NCBI Taxonomy" id="457427"/>
    <lineage>
        <taxon>Bacteria</taxon>
        <taxon>Bacillati</taxon>
        <taxon>Actinomycetota</taxon>
        <taxon>Actinomycetes</taxon>
        <taxon>Kitasatosporales</taxon>
        <taxon>Streptomycetaceae</taxon>
        <taxon>Streptomyces</taxon>
        <taxon>Streptomyces violaceusniger group</taxon>
    </lineage>
</organism>
<accession>D9WSP9</accession>
<dbReference type="STRING" id="457427.SSOG_03888"/>
<protein>
    <submittedName>
        <fullName evidence="2">Uncharacterized protein</fullName>
    </submittedName>
</protein>
<evidence type="ECO:0000256" key="1">
    <source>
        <dbReference type="SAM" id="Phobius"/>
    </source>
</evidence>
<keyword evidence="3" id="KW-1185">Reference proteome</keyword>
<dbReference type="RefSeq" id="WP_009715983.1">
    <property type="nucleotide sequence ID" value="NZ_GG657754.1"/>
</dbReference>
<keyword evidence="1" id="KW-0472">Membrane</keyword>
<sequence length="155" mass="16898">MSRRERNGHMSLWWWTGVGVVVVAAALVASRQWPRPAGRAGGGRLTAVVLDALAEDWAARMDTRPDDIRAAVLGSGAAGLRARLLSEVREVEVVFIRPATGRSDAHTVVRCVFGNPESALVTETVTGWDDIPDGVRAEFIRQEIDEVSRHWSVAS</sequence>
<feature type="transmembrane region" description="Helical" evidence="1">
    <location>
        <begin position="12"/>
        <end position="29"/>
    </location>
</feature>
<name>D9WSP9_9ACTN</name>
<evidence type="ECO:0000313" key="3">
    <source>
        <dbReference type="Proteomes" id="UP000003963"/>
    </source>
</evidence>
<keyword evidence="1" id="KW-0812">Transmembrane</keyword>
<dbReference type="AlphaFoldDB" id="D9WSP9"/>
<proteinExistence type="predicted"/>
<keyword evidence="1" id="KW-1133">Transmembrane helix</keyword>
<dbReference type="Proteomes" id="UP000003963">
    <property type="component" value="Unassembled WGS sequence"/>
</dbReference>
<gene>
    <name evidence="2" type="ORF">SSOG_03888</name>
</gene>
<dbReference type="EMBL" id="GG657754">
    <property type="protein sequence ID" value="EFL24174.1"/>
    <property type="molecule type" value="Genomic_DNA"/>
</dbReference>
<evidence type="ECO:0000313" key="2">
    <source>
        <dbReference type="EMBL" id="EFL24174.1"/>
    </source>
</evidence>
<reference evidence="2 3" key="1">
    <citation type="submission" date="2009-02" db="EMBL/GenBank/DDBJ databases">
        <title>Annotation of Streptomyces hygroscopicus strain ATCC 53653.</title>
        <authorList>
            <consortium name="The Broad Institute Genome Sequencing Platform"/>
            <consortium name="Broad Institute Microbial Sequencing Center"/>
            <person name="Fischbach M."/>
            <person name="Godfrey P."/>
            <person name="Ward D."/>
            <person name="Young S."/>
            <person name="Zeng Q."/>
            <person name="Koehrsen M."/>
            <person name="Alvarado L."/>
            <person name="Berlin A.M."/>
            <person name="Bochicchio J."/>
            <person name="Borenstein D."/>
            <person name="Chapman S.B."/>
            <person name="Chen Z."/>
            <person name="Engels R."/>
            <person name="Freedman E."/>
            <person name="Gellesch M."/>
            <person name="Goldberg J."/>
            <person name="Griggs A."/>
            <person name="Gujja S."/>
            <person name="Heilman E.R."/>
            <person name="Heiman D.I."/>
            <person name="Hepburn T.A."/>
            <person name="Howarth C."/>
            <person name="Jen D."/>
            <person name="Larson L."/>
            <person name="Lewis B."/>
            <person name="Mehta T."/>
            <person name="Park D."/>
            <person name="Pearson M."/>
            <person name="Richards J."/>
            <person name="Roberts A."/>
            <person name="Saif S."/>
            <person name="Shea T.D."/>
            <person name="Shenoy N."/>
            <person name="Sisk P."/>
            <person name="Stolte C."/>
            <person name="Sykes S.N."/>
            <person name="Thomson T."/>
            <person name="Walk T."/>
            <person name="White J."/>
            <person name="Yandava C."/>
            <person name="Straight P."/>
            <person name="Clardy J."/>
            <person name="Hung D."/>
            <person name="Kolter R."/>
            <person name="Mekalanos J."/>
            <person name="Walker S."/>
            <person name="Walsh C.T."/>
            <person name="Wieland-Brown L.C."/>
            <person name="Haas B."/>
            <person name="Nusbaum C."/>
            <person name="Birren B."/>
        </authorList>
    </citation>
    <scope>NUCLEOTIDE SEQUENCE [LARGE SCALE GENOMIC DNA]</scope>
    <source>
        <strain evidence="2 3">ATCC 53653</strain>
    </source>
</reference>